<dbReference type="InterPro" id="IPR015879">
    <property type="entry name" value="Ring_hydroxy_dOase_asu_C_dom"/>
</dbReference>
<dbReference type="PANTHER" id="PTHR43756">
    <property type="entry name" value="CHOLINE MONOOXYGENASE, CHLOROPLASTIC"/>
    <property type="match status" value="1"/>
</dbReference>
<proteinExistence type="predicted"/>
<keyword evidence="4" id="KW-0560">Oxidoreductase</keyword>
<dbReference type="InterPro" id="IPR017941">
    <property type="entry name" value="Rieske_2Fe-2S"/>
</dbReference>
<comment type="caution">
    <text evidence="8">The sequence shown here is derived from an EMBL/GenBank/DDBJ whole genome shotgun (WGS) entry which is preliminary data.</text>
</comment>
<organism evidence="8 9">
    <name type="scientific">Roseovarius atlanticus</name>
    <dbReference type="NCBI Taxonomy" id="1641875"/>
    <lineage>
        <taxon>Bacteria</taxon>
        <taxon>Pseudomonadati</taxon>
        <taxon>Pseudomonadota</taxon>
        <taxon>Alphaproteobacteria</taxon>
        <taxon>Rhodobacterales</taxon>
        <taxon>Roseobacteraceae</taxon>
        <taxon>Roseovarius</taxon>
    </lineage>
</organism>
<dbReference type="CDD" id="cd03469">
    <property type="entry name" value="Rieske_RO_Alpha_N"/>
    <property type="match status" value="1"/>
</dbReference>
<dbReference type="Gene3D" id="3.90.380.10">
    <property type="entry name" value="Naphthalene 1,2-dioxygenase Alpha Subunit, Chain A, domain 1"/>
    <property type="match status" value="1"/>
</dbReference>
<keyword evidence="8" id="KW-0223">Dioxygenase</keyword>
<gene>
    <name evidence="8" type="ORF">XM53_12490</name>
</gene>
<dbReference type="EMBL" id="LAXJ01000012">
    <property type="protein sequence ID" value="KRS12071.1"/>
    <property type="molecule type" value="Genomic_DNA"/>
</dbReference>
<feature type="domain" description="Rieske" evidence="7">
    <location>
        <begin position="43"/>
        <end position="152"/>
    </location>
</feature>
<evidence type="ECO:0000256" key="4">
    <source>
        <dbReference type="ARBA" id="ARBA00023002"/>
    </source>
</evidence>
<dbReference type="PROSITE" id="PS51296">
    <property type="entry name" value="RIESKE"/>
    <property type="match status" value="1"/>
</dbReference>
<dbReference type="Gene3D" id="2.102.10.10">
    <property type="entry name" value="Rieske [2Fe-2S] iron-sulphur domain"/>
    <property type="match status" value="1"/>
</dbReference>
<dbReference type="STRING" id="1641875.XM53_12490"/>
<evidence type="ECO:0000256" key="6">
    <source>
        <dbReference type="ARBA" id="ARBA00023014"/>
    </source>
</evidence>
<evidence type="ECO:0000256" key="2">
    <source>
        <dbReference type="ARBA" id="ARBA00022714"/>
    </source>
</evidence>
<reference evidence="8 9" key="1">
    <citation type="submission" date="2015-04" db="EMBL/GenBank/DDBJ databases">
        <title>The draft genome sequence of Roseovarius sp.R12b.</title>
        <authorList>
            <person name="Li G."/>
            <person name="Lai Q."/>
            <person name="Shao Z."/>
            <person name="Yan P."/>
        </authorList>
    </citation>
    <scope>NUCLEOTIDE SEQUENCE [LARGE SCALE GENOMIC DNA]</scope>
    <source>
        <strain evidence="8 9">R12B</strain>
    </source>
</reference>
<evidence type="ECO:0000313" key="9">
    <source>
        <dbReference type="Proteomes" id="UP000051295"/>
    </source>
</evidence>
<evidence type="ECO:0000256" key="1">
    <source>
        <dbReference type="ARBA" id="ARBA00001962"/>
    </source>
</evidence>
<comment type="cofactor">
    <cofactor evidence="1">
        <name>Fe cation</name>
        <dbReference type="ChEBI" id="CHEBI:24875"/>
    </cofactor>
</comment>
<dbReference type="GO" id="GO:0051213">
    <property type="term" value="F:dioxygenase activity"/>
    <property type="evidence" value="ECO:0007669"/>
    <property type="project" value="UniProtKB-KW"/>
</dbReference>
<dbReference type="PRINTS" id="PR00090">
    <property type="entry name" value="RNGDIOXGNASE"/>
</dbReference>
<dbReference type="CDD" id="cd00680">
    <property type="entry name" value="RHO_alpha_C"/>
    <property type="match status" value="1"/>
</dbReference>
<dbReference type="InterPro" id="IPR036922">
    <property type="entry name" value="Rieske_2Fe-2S_sf"/>
</dbReference>
<dbReference type="Pfam" id="PF00355">
    <property type="entry name" value="Rieske"/>
    <property type="match status" value="1"/>
</dbReference>
<dbReference type="PANTHER" id="PTHR43756:SF5">
    <property type="entry name" value="CHOLINE MONOOXYGENASE, CHLOROPLASTIC"/>
    <property type="match status" value="1"/>
</dbReference>
<dbReference type="AlphaFoldDB" id="A0A0T5NT35"/>
<sequence length="404" mass="46079">MTPPATQAIDLPNDHDRKGLPAWSYFNTEMLEMEKDLLFRSHWQLVCHANDLPEVGDFVTLDCVGERALVIRGKDGELRAFHNLCRHRGSRVVAGEQGNCKNAIICPFHGWVYNLDGTLRGAAQPDTLPELDPVAFGLKAIELDLWRGFVFVRFRPGPQPAMSEVLSRFDAEIDQYDLEGLMPSGEGFYADVAEVNWKCIRDVDNEGYHVPMAHPGLQDLFGSNYYDEDFEDGASRSYSEFREANHRLWSVRAYTSILQAPPKLDESHAKAWLYIGIFPNCVLGIYPDCVKFYQEFPVEYGKTMQRGTTYRLGTEDRRMRLSRYLSSRIDRLTSEEDEELVRWSWEAAFSSGYDGVILSDLENTVRSYHDCLRELFPVLNEDEPPKGTVAARNAELLARKVAAE</sequence>
<evidence type="ECO:0000259" key="7">
    <source>
        <dbReference type="PROSITE" id="PS51296"/>
    </source>
</evidence>
<keyword evidence="9" id="KW-1185">Reference proteome</keyword>
<dbReference type="OrthoDB" id="7456916at2"/>
<protein>
    <submittedName>
        <fullName evidence="8">Dioxygenase</fullName>
    </submittedName>
</protein>
<name>A0A0T5NT35_9RHOB</name>
<dbReference type="GO" id="GO:0005506">
    <property type="term" value="F:iron ion binding"/>
    <property type="evidence" value="ECO:0007669"/>
    <property type="project" value="InterPro"/>
</dbReference>
<dbReference type="Pfam" id="PF00848">
    <property type="entry name" value="Ring_hydroxyl_A"/>
    <property type="match status" value="1"/>
</dbReference>
<dbReference type="RefSeq" id="WP_057793816.1">
    <property type="nucleotide sequence ID" value="NZ_LAXJ01000012.1"/>
</dbReference>
<dbReference type="SUPFAM" id="SSF50022">
    <property type="entry name" value="ISP domain"/>
    <property type="match status" value="1"/>
</dbReference>
<dbReference type="Proteomes" id="UP000051295">
    <property type="component" value="Unassembled WGS sequence"/>
</dbReference>
<evidence type="ECO:0000256" key="5">
    <source>
        <dbReference type="ARBA" id="ARBA00023004"/>
    </source>
</evidence>
<keyword evidence="5" id="KW-0408">Iron</keyword>
<keyword evidence="2" id="KW-0001">2Fe-2S</keyword>
<dbReference type="SUPFAM" id="SSF55961">
    <property type="entry name" value="Bet v1-like"/>
    <property type="match status" value="1"/>
</dbReference>
<accession>A0A0T5NT35</accession>
<keyword evidence="6" id="KW-0411">Iron-sulfur</keyword>
<dbReference type="GO" id="GO:0051537">
    <property type="term" value="F:2 iron, 2 sulfur cluster binding"/>
    <property type="evidence" value="ECO:0007669"/>
    <property type="project" value="UniProtKB-KW"/>
</dbReference>
<dbReference type="InterPro" id="IPR001663">
    <property type="entry name" value="Rng_hydr_dOase-A"/>
</dbReference>
<evidence type="ECO:0000256" key="3">
    <source>
        <dbReference type="ARBA" id="ARBA00022723"/>
    </source>
</evidence>
<dbReference type="PATRIC" id="fig|1641875.4.peg.292"/>
<keyword evidence="3" id="KW-0479">Metal-binding</keyword>
<evidence type="ECO:0000313" key="8">
    <source>
        <dbReference type="EMBL" id="KRS12071.1"/>
    </source>
</evidence>